<dbReference type="PANTHER" id="PTHR42973">
    <property type="entry name" value="BINDING OXIDOREDUCTASE, PUTATIVE (AFU_ORTHOLOGUE AFUA_1G17690)-RELATED"/>
    <property type="match status" value="1"/>
</dbReference>
<keyword evidence="4" id="KW-0560">Oxidoreductase</keyword>
<dbReference type="Gene3D" id="3.30.465.10">
    <property type="match status" value="1"/>
</dbReference>
<gene>
    <name evidence="5" type="ORF">M7I_3281</name>
</gene>
<dbReference type="GO" id="GO:0016491">
    <property type="term" value="F:oxidoreductase activity"/>
    <property type="evidence" value="ECO:0007669"/>
    <property type="project" value="UniProtKB-KW"/>
</dbReference>
<evidence type="ECO:0000256" key="4">
    <source>
        <dbReference type="ARBA" id="ARBA00023002"/>
    </source>
</evidence>
<dbReference type="Gene3D" id="3.40.462.20">
    <property type="match status" value="1"/>
</dbReference>
<reference evidence="5 6" key="1">
    <citation type="journal article" date="2012" name="Eukaryot. Cell">
        <title>Genome sequence of the fungus Glarea lozoyensis: the first genome sequence of a species from the Helotiaceae family.</title>
        <authorList>
            <person name="Youssar L."/>
            <person name="Gruening B.A."/>
            <person name="Erxleben A."/>
            <person name="Guenther S."/>
            <person name="Huettel W."/>
        </authorList>
    </citation>
    <scope>NUCLEOTIDE SEQUENCE [LARGE SCALE GENOMIC DNA]</scope>
    <source>
        <strain evidence="6">ATCC 74030 / MF5533</strain>
    </source>
</reference>
<accession>H0EL45</accession>
<evidence type="ECO:0000313" key="6">
    <source>
        <dbReference type="Proteomes" id="UP000005446"/>
    </source>
</evidence>
<dbReference type="HOGENOM" id="CLU_018354_0_1_1"/>
<dbReference type="InterPro" id="IPR050416">
    <property type="entry name" value="FAD-linked_Oxidoreductase"/>
</dbReference>
<dbReference type="InterPro" id="IPR016169">
    <property type="entry name" value="FAD-bd_PCMH_sub2"/>
</dbReference>
<evidence type="ECO:0000256" key="2">
    <source>
        <dbReference type="ARBA" id="ARBA00022630"/>
    </source>
</evidence>
<name>H0EL45_GLAL7</name>
<organism evidence="5 6">
    <name type="scientific">Glarea lozoyensis (strain ATCC 74030 / MF5533)</name>
    <dbReference type="NCBI Taxonomy" id="1104152"/>
    <lineage>
        <taxon>Eukaryota</taxon>
        <taxon>Fungi</taxon>
        <taxon>Dikarya</taxon>
        <taxon>Ascomycota</taxon>
        <taxon>Pezizomycotina</taxon>
        <taxon>Leotiomycetes</taxon>
        <taxon>Helotiales</taxon>
        <taxon>Helotiaceae</taxon>
        <taxon>Glarea</taxon>
    </lineage>
</organism>
<comment type="caution">
    <text evidence="5">The sequence shown here is derived from an EMBL/GenBank/DDBJ whole genome shotgun (WGS) entry which is preliminary data.</text>
</comment>
<dbReference type="InParanoid" id="H0EL45"/>
<proteinExistence type="predicted"/>
<dbReference type="EMBL" id="AGUE01000073">
    <property type="protein sequence ID" value="EHL00888.1"/>
    <property type="molecule type" value="Genomic_DNA"/>
</dbReference>
<dbReference type="AlphaFoldDB" id="H0EL45"/>
<keyword evidence="6" id="KW-1185">Reference proteome</keyword>
<evidence type="ECO:0000256" key="3">
    <source>
        <dbReference type="ARBA" id="ARBA00022827"/>
    </source>
</evidence>
<keyword evidence="2" id="KW-0285">Flavoprotein</keyword>
<sequence>MRKLNTIDISPDGQTATIGGGALSKEVTDALWARGKQTDDMWQVYTFTYEGSNVEPVFEELNRFAKTTAHLPGIFYFSNFIRLPQIDTARPFEDIGPLDVKKHQSVTYPEIPSLTATGVDDFACLHGSSVILSPINIQEFNLEAQRAVFEVFTKVTGEVPELSNAFIMFEGYSLDGVKAVPEDSTAFAHRGDNIVISPAMMYSPNTSVDAIAIEATNKMRSILHEGAGGGELHTYVNYAFGNETLENMYGYGKWRLERLRGLKRAYDPFGRFNYYAPIS</sequence>
<dbReference type="Proteomes" id="UP000005446">
    <property type="component" value="Unassembled WGS sequence"/>
</dbReference>
<comment type="cofactor">
    <cofactor evidence="1">
        <name>FAD</name>
        <dbReference type="ChEBI" id="CHEBI:57692"/>
    </cofactor>
</comment>
<dbReference type="OrthoDB" id="415825at2759"/>
<dbReference type="PANTHER" id="PTHR42973:SF9">
    <property type="entry name" value="FAD-BINDING PCMH-TYPE DOMAIN-CONTAINING PROTEIN-RELATED"/>
    <property type="match status" value="1"/>
</dbReference>
<evidence type="ECO:0000313" key="5">
    <source>
        <dbReference type="EMBL" id="EHL00888.1"/>
    </source>
</evidence>
<protein>
    <submittedName>
        <fullName evidence="5">Uncharacterized protein</fullName>
    </submittedName>
</protein>
<keyword evidence="3" id="KW-0274">FAD</keyword>
<evidence type="ECO:0000256" key="1">
    <source>
        <dbReference type="ARBA" id="ARBA00001974"/>
    </source>
</evidence>